<feature type="transmembrane region" description="Helical" evidence="7">
    <location>
        <begin position="543"/>
        <end position="560"/>
    </location>
</feature>
<evidence type="ECO:0000256" key="5">
    <source>
        <dbReference type="ARBA" id="ARBA00023136"/>
    </source>
</evidence>
<evidence type="ECO:0000259" key="8">
    <source>
        <dbReference type="Pfam" id="PF00520"/>
    </source>
</evidence>
<reference evidence="9" key="1">
    <citation type="submission" date="2021-01" db="EMBL/GenBank/DDBJ databases">
        <authorList>
            <person name="Corre E."/>
            <person name="Pelletier E."/>
            <person name="Niang G."/>
            <person name="Scheremetjew M."/>
            <person name="Finn R."/>
            <person name="Kale V."/>
            <person name="Holt S."/>
            <person name="Cochrane G."/>
            <person name="Meng A."/>
            <person name="Brown T."/>
            <person name="Cohen L."/>
        </authorList>
    </citation>
    <scope>NUCLEOTIDE SEQUENCE</scope>
    <source>
        <strain evidence="9">MM31A-1</strain>
    </source>
</reference>
<dbReference type="Pfam" id="PF00520">
    <property type="entry name" value="Ion_trans"/>
    <property type="match status" value="1"/>
</dbReference>
<feature type="transmembrane region" description="Helical" evidence="7">
    <location>
        <begin position="581"/>
        <end position="604"/>
    </location>
</feature>
<feature type="region of interest" description="Disordered" evidence="6">
    <location>
        <begin position="25"/>
        <end position="61"/>
    </location>
</feature>
<feature type="transmembrane region" description="Helical" evidence="7">
    <location>
        <begin position="745"/>
        <end position="764"/>
    </location>
</feature>
<protein>
    <recommendedName>
        <fullName evidence="8">Ion transport domain-containing protein</fullName>
    </recommendedName>
</protein>
<dbReference type="AlphaFoldDB" id="A0A7S3V482"/>
<feature type="region of interest" description="Disordered" evidence="6">
    <location>
        <begin position="245"/>
        <end position="286"/>
    </location>
</feature>
<dbReference type="InterPro" id="IPR024862">
    <property type="entry name" value="TRPV"/>
</dbReference>
<keyword evidence="4 7" id="KW-1133">Transmembrane helix</keyword>
<dbReference type="GO" id="GO:0005886">
    <property type="term" value="C:plasma membrane"/>
    <property type="evidence" value="ECO:0007669"/>
    <property type="project" value="TreeGrafter"/>
</dbReference>
<dbReference type="GO" id="GO:0098703">
    <property type="term" value="P:calcium ion import across plasma membrane"/>
    <property type="evidence" value="ECO:0007669"/>
    <property type="project" value="TreeGrafter"/>
</dbReference>
<dbReference type="GO" id="GO:0005216">
    <property type="term" value="F:monoatomic ion channel activity"/>
    <property type="evidence" value="ECO:0007669"/>
    <property type="project" value="InterPro"/>
</dbReference>
<feature type="transmembrane region" description="Helical" evidence="7">
    <location>
        <begin position="511"/>
        <end position="531"/>
    </location>
</feature>
<feature type="transmembrane region" description="Helical" evidence="7">
    <location>
        <begin position="651"/>
        <end position="675"/>
    </location>
</feature>
<feature type="transmembrane region" description="Helical" evidence="7">
    <location>
        <begin position="776"/>
        <end position="797"/>
    </location>
</feature>
<feature type="compositionally biased region" description="Polar residues" evidence="6">
    <location>
        <begin position="175"/>
        <end position="196"/>
    </location>
</feature>
<evidence type="ECO:0000256" key="4">
    <source>
        <dbReference type="ARBA" id="ARBA00022989"/>
    </source>
</evidence>
<accession>A0A7S3V482</accession>
<comment type="subcellular location">
    <subcellularLocation>
        <location evidence="1">Membrane</location>
        <topology evidence="1">Multi-pass membrane protein</topology>
    </subcellularLocation>
</comment>
<proteinExistence type="predicted"/>
<sequence>MVDEHGRNPLHLLGLNKALAHSLTRTAESYRPHSQQRNRRYLSSGRGTFNGPGHGQRSDLDPEKVTEMVQFVLDLVLPDNASQLLAEDKNGHIPFQEVFVLWIEIVDKSALAWSSNNKSRISNAFKSKVKVIKGLLNKNDTVTELRTAMSGNLDLDDKTIVIETGERYTMPITPSLDSDNSDTVGRSGSSDEPNNTNHAFQEMIEIELPVRVSYSLHVISGILDVLGELSRRAQYRKHKDNIHYVNIPRVRAPKKKRSRRSDVSSTSFSRHQRGKNHEDDDDTSKRSIVSRNLSDISYNIEVSFASTQNAIKTLLSIDNNNDRHLVLGFSIVRRSMLHKESLGTWLSDLLQDERKDVRKRAIDYLMLLSDVLESEAEEFDSSEEMEARLNELYIAVGELDGLIPSMIGIDKKMVEEASTTPLFTKVLDGLVMTPSVAFTLFFDTLLIALCIFCLRKSADGYLLGRDTISILHWIYAVNALTFYLTLREFCKAIALVTMAKSRKLFLNFSNALNILSLVFLITSVLAIRLSVPLEVEASQNMRILITITTGLLWIRLIGMLKSINVKMATFVMAIVQISKDIFWFMVILVVVVLCFAQMFFTLLVPGNCNAESTLQNRLDCEPSEYYLKVYSVLLGDFGLFDREEDFFNARFALVVFVIFTFLIAIVLLNVLIAIISDSYEKCLLRSRHLFGRVRVLQLAEIIAIQYLFKDANSDVKAASASESRCNPSRYLSGVRNIKWTKGGSTFSLFSALAFVLWCVAEAYASSNSKTKVDNQLALSFGTIIINIFVFIVFNFFLTRETGKEGIIVNCVQRFMMQFLGRGEEAELSLGNESDDWRGRVNYLSNEMQRLNEEFVGQTREMIDESEGRTLTQMYEIETKMDRFQDNIVNQVRQLLDGSMGPECYRASTFSRSEA</sequence>
<dbReference type="InterPro" id="IPR005821">
    <property type="entry name" value="Ion_trans_dom"/>
</dbReference>
<dbReference type="PANTHER" id="PTHR10582">
    <property type="entry name" value="TRANSIENT RECEPTOR POTENTIAL ION CHANNEL PROTEIN"/>
    <property type="match status" value="1"/>
</dbReference>
<keyword evidence="2 7" id="KW-0812">Transmembrane</keyword>
<dbReference type="EMBL" id="HBIO01001289">
    <property type="protein sequence ID" value="CAE0456065.1"/>
    <property type="molecule type" value="Transcribed_RNA"/>
</dbReference>
<evidence type="ECO:0000256" key="2">
    <source>
        <dbReference type="ARBA" id="ARBA00022692"/>
    </source>
</evidence>
<feature type="transmembrane region" description="Helical" evidence="7">
    <location>
        <begin position="435"/>
        <end position="458"/>
    </location>
</feature>
<gene>
    <name evidence="9" type="ORF">CDEB00056_LOCUS906</name>
</gene>
<dbReference type="PANTHER" id="PTHR10582:SF2">
    <property type="entry name" value="INACTIVE"/>
    <property type="match status" value="1"/>
</dbReference>
<evidence type="ECO:0000256" key="3">
    <source>
        <dbReference type="ARBA" id="ARBA00022737"/>
    </source>
</evidence>
<feature type="region of interest" description="Disordered" evidence="6">
    <location>
        <begin position="170"/>
        <end position="196"/>
    </location>
</feature>
<evidence type="ECO:0000256" key="7">
    <source>
        <dbReference type="SAM" id="Phobius"/>
    </source>
</evidence>
<evidence type="ECO:0000313" key="9">
    <source>
        <dbReference type="EMBL" id="CAE0456065.1"/>
    </source>
</evidence>
<keyword evidence="5 7" id="KW-0472">Membrane</keyword>
<name>A0A7S3V482_9STRA</name>
<keyword evidence="3" id="KW-0677">Repeat</keyword>
<feature type="domain" description="Ion transport" evidence="8">
    <location>
        <begin position="445"/>
        <end position="682"/>
    </location>
</feature>
<evidence type="ECO:0000256" key="6">
    <source>
        <dbReference type="SAM" id="MobiDB-lite"/>
    </source>
</evidence>
<organism evidence="9">
    <name type="scientific">Chaetoceros debilis</name>
    <dbReference type="NCBI Taxonomy" id="122233"/>
    <lineage>
        <taxon>Eukaryota</taxon>
        <taxon>Sar</taxon>
        <taxon>Stramenopiles</taxon>
        <taxon>Ochrophyta</taxon>
        <taxon>Bacillariophyta</taxon>
        <taxon>Coscinodiscophyceae</taxon>
        <taxon>Chaetocerotophycidae</taxon>
        <taxon>Chaetocerotales</taxon>
        <taxon>Chaetocerotaceae</taxon>
        <taxon>Chaetoceros</taxon>
    </lineage>
</organism>
<evidence type="ECO:0000256" key="1">
    <source>
        <dbReference type="ARBA" id="ARBA00004141"/>
    </source>
</evidence>